<sequence length="1350" mass="147393">MEDVGLDHSLPSPITSGDTFFRSLTTSTCSAGPCPSTSRDFFSISRSRPSSSQTTSLKLNTSSTSGVHSRAVSTIHRPRSSTSTETAKKKVIIHEPIDLTLSETDEDEPAKMSAGNGKEKEQIQMSSKLSDASSTESIVCLGQIPSGMKRTEDSRGKGQNRLVQSQLPMSRTIRLSASRSPSKKPDATHRALTSSVSARGVPNSSIAAVDRSPLSSAQRLPPSPSRPSHSVKPFSSNRKPDPPTASAATVPPKKNAFSASQQRPSTTSGSHAVHPARPHNVVRTHDRPVPPIPATANKLTFSTSVSAPPRASVPDPISRAPTSQAHEKVRDRSTTPRITTADWTRKLKARAEGKRSDTPANGVVGLPKHEISPLKDSVAAATKVRTSCEDGASLNLNTSSRPLLFTSTRPVPPRQDNNARTTSSGAGPSKPRSKSIVSKSTDHDNDDESYRPKIKGVLQQWQPALVPTPLQRPSRPRPQPGAYEIPAADTPINDWPRSQSTHSAERFKRSKGKQKEADMAPVAKSINQAKVESARAPVVEENEAALAVSRMSSAESILTPLSSRAGSSLKDSSPPSLSPQIPQSPLSDKGGAPLSELTNGNSISPLKAKLQETVEGPTDILDEFADWDWAEPVPESHGDTMLQAASPMRDSFSRPNDSGAEIPKTPVPGTPTKPSQHQLTPSRVPPTTPRSTQKRSHPTSPLSSAKRRRILSDKWEEVLKEERALEQAEAEKARSKAEAMRKKLEEVSKEAEREEEEQDDIGALLNVISKTSPQKLLPVRSIGTLQSIRLREKERKAKAEVDWLARREKKVLAARQAEREIEDRKRKHDNRMFDKLVKNAERGAIFEEVMRDLSRGEAEEAFPSPDSGNFDDDDSAGEDQELVEGDRTADWDLDQVADRLIDDGMDVDKGLLRDAKATRMNGIIDEDIVWDGFWNAKPEHPIESTSVPQLNFSSNDPVLCLIKATAEADDIDTLTVLISSGILDAIDLEDSHSEVCEWLLSAILTTTDPQWRSVATIALLQIVTSKSFFTHFTSERTIATLQVLGASHSILFDGPVDQVDAEPFLPEVSVTDREGACVLFCQLICAETKRHPSYASKAEAKVLLPVFLPLFVDSSTSDTLKRYLSEVINCLIGHGISMDGETDGFRDVAVLVDSVSRSYPLPVRAAIINALGVRSPETGGVHRWLALESLLEGSAEEVDQSSPKPMVPPVPLLVKGVQAIYDALQSDEPNWSDINHLVSFLYAAMSDIDKIVEMYPPNMDNVKGVKELIVQHPLEEVRILIRHSRDRISDQSDGSRKSLVKARLHQLLEISRLSLQLSLKKRIRARTVGEGLKLGQGGQTRLDFAKKEVD</sequence>
<feature type="compositionally biased region" description="Polar residues" evidence="2">
    <location>
        <begin position="191"/>
        <end position="206"/>
    </location>
</feature>
<feature type="compositionally biased region" description="Polar residues" evidence="2">
    <location>
        <begin position="123"/>
        <end position="137"/>
    </location>
</feature>
<dbReference type="EMBL" id="JBCAWK010000008">
    <property type="protein sequence ID" value="KAK8850526.1"/>
    <property type="molecule type" value="Genomic_DNA"/>
</dbReference>
<keyword evidence="4" id="KW-1185">Reference proteome</keyword>
<feature type="compositionally biased region" description="Basic and acidic residues" evidence="2">
    <location>
        <begin position="325"/>
        <end position="334"/>
    </location>
</feature>
<keyword evidence="1" id="KW-0175">Coiled coil</keyword>
<dbReference type="Proteomes" id="UP001388673">
    <property type="component" value="Unassembled WGS sequence"/>
</dbReference>
<feature type="compositionally biased region" description="Polar residues" evidence="2">
    <location>
        <begin position="394"/>
        <end position="426"/>
    </location>
</feature>
<accession>A0AAW0YPI1</accession>
<gene>
    <name evidence="3" type="ORF">IAR55_004444</name>
</gene>
<feature type="region of interest" description="Disordered" evidence="2">
    <location>
        <begin position="562"/>
        <end position="611"/>
    </location>
</feature>
<feature type="compositionally biased region" description="Acidic residues" evidence="2">
    <location>
        <begin position="869"/>
        <end position="883"/>
    </location>
</feature>
<evidence type="ECO:0000313" key="4">
    <source>
        <dbReference type="Proteomes" id="UP001388673"/>
    </source>
</evidence>
<dbReference type="RefSeq" id="XP_066801957.1">
    <property type="nucleotide sequence ID" value="XM_066947543.1"/>
</dbReference>
<comment type="caution">
    <text evidence="3">The sequence shown here is derived from an EMBL/GenBank/DDBJ whole genome shotgun (WGS) entry which is preliminary data.</text>
</comment>
<feature type="compositionally biased region" description="Basic and acidic residues" evidence="2">
    <location>
        <begin position="343"/>
        <end position="357"/>
    </location>
</feature>
<feature type="compositionally biased region" description="Polar residues" evidence="2">
    <location>
        <begin position="257"/>
        <end position="270"/>
    </location>
</feature>
<feature type="compositionally biased region" description="Polar residues" evidence="2">
    <location>
        <begin position="161"/>
        <end position="180"/>
    </location>
</feature>
<feature type="compositionally biased region" description="Low complexity" evidence="2">
    <location>
        <begin position="211"/>
        <end position="230"/>
    </location>
</feature>
<dbReference type="GeneID" id="92181702"/>
<feature type="region of interest" description="Disordered" evidence="2">
    <location>
        <begin position="40"/>
        <end position="87"/>
    </location>
</feature>
<feature type="region of interest" description="Disordered" evidence="2">
    <location>
        <begin position="104"/>
        <end position="368"/>
    </location>
</feature>
<feature type="region of interest" description="Disordered" evidence="2">
    <location>
        <begin position="392"/>
        <end position="523"/>
    </location>
</feature>
<dbReference type="KEGG" id="kne:92181702"/>
<proteinExistence type="predicted"/>
<evidence type="ECO:0000313" key="3">
    <source>
        <dbReference type="EMBL" id="KAK8850526.1"/>
    </source>
</evidence>
<name>A0AAW0YPI1_9TREE</name>
<protein>
    <submittedName>
        <fullName evidence="3">Uncharacterized protein</fullName>
    </submittedName>
</protein>
<feature type="compositionally biased region" description="Basic and acidic residues" evidence="2">
    <location>
        <begin position="440"/>
        <end position="451"/>
    </location>
</feature>
<feature type="compositionally biased region" description="Low complexity" evidence="2">
    <location>
        <begin position="40"/>
        <end position="65"/>
    </location>
</feature>
<feature type="compositionally biased region" description="Polar residues" evidence="2">
    <location>
        <begin position="297"/>
        <end position="306"/>
    </location>
</feature>
<feature type="compositionally biased region" description="Low complexity" evidence="2">
    <location>
        <begin position="567"/>
        <end position="587"/>
    </location>
</feature>
<evidence type="ECO:0000256" key="2">
    <source>
        <dbReference type="SAM" id="MobiDB-lite"/>
    </source>
</evidence>
<evidence type="ECO:0000256" key="1">
    <source>
        <dbReference type="SAM" id="Coils"/>
    </source>
</evidence>
<organism evidence="3 4">
    <name type="scientific">Kwoniella newhampshirensis</name>
    <dbReference type="NCBI Taxonomy" id="1651941"/>
    <lineage>
        <taxon>Eukaryota</taxon>
        <taxon>Fungi</taxon>
        <taxon>Dikarya</taxon>
        <taxon>Basidiomycota</taxon>
        <taxon>Agaricomycotina</taxon>
        <taxon>Tremellomycetes</taxon>
        <taxon>Tremellales</taxon>
        <taxon>Cryptococcaceae</taxon>
        <taxon>Kwoniella</taxon>
    </lineage>
</organism>
<feature type="region of interest" description="Disordered" evidence="2">
    <location>
        <begin position="857"/>
        <end position="887"/>
    </location>
</feature>
<reference evidence="3 4" key="1">
    <citation type="journal article" date="2024" name="bioRxiv">
        <title>Comparative genomics of Cryptococcus and Kwoniella reveals pathogenesis evolution and contrasting karyotype dynamics via intercentromeric recombination or chromosome fusion.</title>
        <authorList>
            <person name="Coelho M.A."/>
            <person name="David-Palma M."/>
            <person name="Shea T."/>
            <person name="Bowers K."/>
            <person name="McGinley-Smith S."/>
            <person name="Mohammad A.W."/>
            <person name="Gnirke A."/>
            <person name="Yurkov A.M."/>
            <person name="Nowrousian M."/>
            <person name="Sun S."/>
            <person name="Cuomo C.A."/>
            <person name="Heitman J."/>
        </authorList>
    </citation>
    <scope>NUCLEOTIDE SEQUENCE [LARGE SCALE GENOMIC DNA]</scope>
    <source>
        <strain evidence="3 4">CBS 13917</strain>
    </source>
</reference>
<feature type="compositionally biased region" description="Basic and acidic residues" evidence="2">
    <location>
        <begin position="503"/>
        <end position="518"/>
    </location>
</feature>
<feature type="region of interest" description="Disordered" evidence="2">
    <location>
        <begin position="625"/>
        <end position="708"/>
    </location>
</feature>
<feature type="coiled-coil region" evidence="1">
    <location>
        <begin position="716"/>
        <end position="764"/>
    </location>
</feature>